<accession>A0AAW0SZG8</accession>
<reference evidence="3 4" key="1">
    <citation type="submission" date="2023-03" db="EMBL/GenBank/DDBJ databases">
        <title>High-quality genome of Scylla paramamosain provides insights in environmental adaptation.</title>
        <authorList>
            <person name="Zhang L."/>
        </authorList>
    </citation>
    <scope>NUCLEOTIDE SEQUENCE [LARGE SCALE GENOMIC DNA]</scope>
    <source>
        <strain evidence="3">LZ_2023a</strain>
        <tissue evidence="3">Muscle</tissue>
    </source>
</reference>
<proteinExistence type="predicted"/>
<feature type="region of interest" description="Disordered" evidence="1">
    <location>
        <begin position="120"/>
        <end position="152"/>
    </location>
</feature>
<evidence type="ECO:0000313" key="4">
    <source>
        <dbReference type="Proteomes" id="UP001487740"/>
    </source>
</evidence>
<gene>
    <name evidence="3" type="ORF">O3P69_016645</name>
</gene>
<sequence length="180" mass="19792">MSNVTTRAEPKPERPPWKTQCRTTVLPVIVTVMVAGLMLEVCIMVERLLTEEHESTFNMTPPETVDSLGEMRTVGPGIRWPLLLLLTTVLTLSVCVALLVWSLSRQRASTVTGPLLPRRVTPCGPLRPQTLRPPVKPSVSSSPALLSPPALPRLPSATPVHPTIVRVKEQREEGVFRLSV</sequence>
<name>A0AAW0SZG8_SCYPA</name>
<dbReference type="Proteomes" id="UP001487740">
    <property type="component" value="Unassembled WGS sequence"/>
</dbReference>
<evidence type="ECO:0000256" key="2">
    <source>
        <dbReference type="SAM" id="Phobius"/>
    </source>
</evidence>
<comment type="caution">
    <text evidence="3">The sequence shown here is derived from an EMBL/GenBank/DDBJ whole genome shotgun (WGS) entry which is preliminary data.</text>
</comment>
<dbReference type="EMBL" id="JARAKH010000042">
    <property type="protein sequence ID" value="KAK8380136.1"/>
    <property type="molecule type" value="Genomic_DNA"/>
</dbReference>
<keyword evidence="4" id="KW-1185">Reference proteome</keyword>
<keyword evidence="2" id="KW-0472">Membrane</keyword>
<evidence type="ECO:0000313" key="3">
    <source>
        <dbReference type="EMBL" id="KAK8380136.1"/>
    </source>
</evidence>
<evidence type="ECO:0000256" key="1">
    <source>
        <dbReference type="SAM" id="MobiDB-lite"/>
    </source>
</evidence>
<protein>
    <submittedName>
        <fullName evidence="3">Uncharacterized protein</fullName>
    </submittedName>
</protein>
<keyword evidence="2" id="KW-0812">Transmembrane</keyword>
<keyword evidence="2" id="KW-1133">Transmembrane helix</keyword>
<feature type="transmembrane region" description="Helical" evidence="2">
    <location>
        <begin position="24"/>
        <end position="49"/>
    </location>
</feature>
<dbReference type="AlphaFoldDB" id="A0AAW0SZG8"/>
<feature type="transmembrane region" description="Helical" evidence="2">
    <location>
        <begin position="80"/>
        <end position="101"/>
    </location>
</feature>
<feature type="compositionally biased region" description="Low complexity" evidence="1">
    <location>
        <begin position="137"/>
        <end position="152"/>
    </location>
</feature>
<organism evidence="3 4">
    <name type="scientific">Scylla paramamosain</name>
    <name type="common">Mud crab</name>
    <dbReference type="NCBI Taxonomy" id="85552"/>
    <lineage>
        <taxon>Eukaryota</taxon>
        <taxon>Metazoa</taxon>
        <taxon>Ecdysozoa</taxon>
        <taxon>Arthropoda</taxon>
        <taxon>Crustacea</taxon>
        <taxon>Multicrustacea</taxon>
        <taxon>Malacostraca</taxon>
        <taxon>Eumalacostraca</taxon>
        <taxon>Eucarida</taxon>
        <taxon>Decapoda</taxon>
        <taxon>Pleocyemata</taxon>
        <taxon>Brachyura</taxon>
        <taxon>Eubrachyura</taxon>
        <taxon>Portunoidea</taxon>
        <taxon>Portunidae</taxon>
        <taxon>Portuninae</taxon>
        <taxon>Scylla</taxon>
    </lineage>
</organism>